<evidence type="ECO:0000256" key="8">
    <source>
        <dbReference type="ARBA" id="ARBA00023136"/>
    </source>
</evidence>
<feature type="domain" description="Cation efflux protein cytoplasmic" evidence="12">
    <location>
        <begin position="482"/>
        <end position="550"/>
    </location>
</feature>
<keyword evidence="14" id="KW-1185">Reference proteome</keyword>
<dbReference type="InterPro" id="IPR058533">
    <property type="entry name" value="Cation_efflux_TM"/>
</dbReference>
<dbReference type="Pfam" id="PF01545">
    <property type="entry name" value="Cation_efflux"/>
    <property type="match status" value="2"/>
</dbReference>
<evidence type="ECO:0000259" key="12">
    <source>
        <dbReference type="Pfam" id="PF16916"/>
    </source>
</evidence>
<comment type="subcellular location">
    <subcellularLocation>
        <location evidence="1">Membrane</location>
        <topology evidence="1">Multi-pass membrane protein</topology>
    </subcellularLocation>
</comment>
<keyword evidence="3" id="KW-0813">Transport</keyword>
<keyword evidence="5" id="KW-0862">Zinc</keyword>
<dbReference type="AlphaFoldDB" id="A0A9D4TQ09"/>
<keyword evidence="8 10" id="KW-0472">Membrane</keyword>
<accession>A0A9D4TQ09</accession>
<name>A0A9D4TQ09_CHLVU</name>
<keyword evidence="5" id="KW-0864">Zinc transport</keyword>
<feature type="transmembrane region" description="Helical" evidence="10">
    <location>
        <begin position="56"/>
        <end position="77"/>
    </location>
</feature>
<evidence type="ECO:0000313" key="13">
    <source>
        <dbReference type="EMBL" id="KAI3430624.1"/>
    </source>
</evidence>
<gene>
    <name evidence="13" type="ORF">D9Q98_005217</name>
</gene>
<dbReference type="EMBL" id="SIDB01000007">
    <property type="protein sequence ID" value="KAI3430624.1"/>
    <property type="molecule type" value="Genomic_DNA"/>
</dbReference>
<keyword evidence="7" id="KW-0406">Ion transport</keyword>
<sequence length="560" mass="58369">MRAQAAVASPALSSPRTGGSFSYPMSTFPRSMSMCQLAGGASDEETLAHKRIQRKLIAALCLAFVFMIVEVVGGIYAHSLAIITDAAHLLSDVSGFAVAVLAAFWAKRKSQEHFSYGYHRVEVLGALASVMTVWLVTGILLFEAVQRMINPEPVNGKVMFIIACLGVGVNLLMLAIFGHNHGPGASCSHSHGTHDHGNGTSDPAAHNHSHGGGGGCSGHGHGSGKAGSKRGLGPLLDVVAESSGGSGGSLLAAGVQGAGCGHNHKHSHKHPHKHTHKHKHEHKGGHSAKDSDDLESGRNHSYDEHTHSHSPGHEHAAGHPCSHGSTHHGPSCSDGEGEREEALRLLDSGRTPILAAPPSSHLHGSSCGHDHSSGGGGHTHAHGPLDAAGGGGGAPVAAAGGHSHDHSNLNLRGAVIHVIGDFVQSIGVAIAGALIWWHQDDPAWYIADPVCTLLFAVLVLWTTKAIMRDISDVLMERVPRGLCIKTINDDLSRVAGVEAIDDLHVWALTPGIPLMCAHVVLADGADPTIVLHALTQHCRSLGIEHSTIQLTTTSIPCEVC</sequence>
<dbReference type="GO" id="GO:0005385">
    <property type="term" value="F:zinc ion transmembrane transporter activity"/>
    <property type="evidence" value="ECO:0007669"/>
    <property type="project" value="TreeGrafter"/>
</dbReference>
<evidence type="ECO:0000256" key="9">
    <source>
        <dbReference type="SAM" id="MobiDB-lite"/>
    </source>
</evidence>
<feature type="compositionally biased region" description="Basic and acidic residues" evidence="9">
    <location>
        <begin position="287"/>
        <end position="317"/>
    </location>
</feature>
<proteinExistence type="inferred from homology"/>
<evidence type="ECO:0000256" key="7">
    <source>
        <dbReference type="ARBA" id="ARBA00023065"/>
    </source>
</evidence>
<dbReference type="OrthoDB" id="9944568at2759"/>
<evidence type="ECO:0000313" key="14">
    <source>
        <dbReference type="Proteomes" id="UP001055712"/>
    </source>
</evidence>
<organism evidence="13 14">
    <name type="scientific">Chlorella vulgaris</name>
    <name type="common">Green alga</name>
    <dbReference type="NCBI Taxonomy" id="3077"/>
    <lineage>
        <taxon>Eukaryota</taxon>
        <taxon>Viridiplantae</taxon>
        <taxon>Chlorophyta</taxon>
        <taxon>core chlorophytes</taxon>
        <taxon>Trebouxiophyceae</taxon>
        <taxon>Chlorellales</taxon>
        <taxon>Chlorellaceae</taxon>
        <taxon>Chlorella clade</taxon>
        <taxon>Chlorella</taxon>
    </lineage>
</organism>
<evidence type="ECO:0000259" key="11">
    <source>
        <dbReference type="Pfam" id="PF01545"/>
    </source>
</evidence>
<keyword evidence="6 10" id="KW-1133">Transmembrane helix</keyword>
<reference evidence="13" key="1">
    <citation type="journal article" date="2019" name="Plant J.">
        <title>Chlorella vulgaris genome assembly and annotation reveals the molecular basis for metabolic acclimation to high light conditions.</title>
        <authorList>
            <person name="Cecchin M."/>
            <person name="Marcolungo L."/>
            <person name="Rossato M."/>
            <person name="Girolomoni L."/>
            <person name="Cosentino E."/>
            <person name="Cuine S."/>
            <person name="Li-Beisson Y."/>
            <person name="Delledonne M."/>
            <person name="Ballottari M."/>
        </authorList>
    </citation>
    <scope>NUCLEOTIDE SEQUENCE</scope>
    <source>
        <strain evidence="13">211/11P</strain>
    </source>
</reference>
<dbReference type="Proteomes" id="UP001055712">
    <property type="component" value="Unassembled WGS sequence"/>
</dbReference>
<dbReference type="Gene3D" id="1.20.1510.10">
    <property type="entry name" value="Cation efflux protein transmembrane domain"/>
    <property type="match status" value="2"/>
</dbReference>
<protein>
    <submittedName>
        <fullName evidence="13">Uncharacterized protein</fullName>
    </submittedName>
</protein>
<evidence type="ECO:0000256" key="4">
    <source>
        <dbReference type="ARBA" id="ARBA00022692"/>
    </source>
</evidence>
<keyword evidence="4 10" id="KW-0812">Transmembrane</keyword>
<dbReference type="PANTHER" id="PTHR11562:SF17">
    <property type="entry name" value="RE54080P-RELATED"/>
    <property type="match status" value="1"/>
</dbReference>
<dbReference type="Pfam" id="PF16916">
    <property type="entry name" value="ZT_dimer"/>
    <property type="match status" value="1"/>
</dbReference>
<feature type="compositionally biased region" description="Gly residues" evidence="9">
    <location>
        <begin position="210"/>
        <end position="225"/>
    </location>
</feature>
<feature type="domain" description="Cation efflux protein transmembrane" evidence="11">
    <location>
        <begin position="56"/>
        <end position="180"/>
    </location>
</feature>
<dbReference type="NCBIfam" id="TIGR01297">
    <property type="entry name" value="CDF"/>
    <property type="match status" value="2"/>
</dbReference>
<evidence type="ECO:0000256" key="10">
    <source>
        <dbReference type="SAM" id="Phobius"/>
    </source>
</evidence>
<feature type="transmembrane region" description="Helical" evidence="10">
    <location>
        <begin position="126"/>
        <end position="146"/>
    </location>
</feature>
<evidence type="ECO:0000256" key="5">
    <source>
        <dbReference type="ARBA" id="ARBA00022906"/>
    </source>
</evidence>
<comment type="caution">
    <text evidence="13">The sequence shown here is derived from an EMBL/GenBank/DDBJ whole genome shotgun (WGS) entry which is preliminary data.</text>
</comment>
<dbReference type="InterPro" id="IPR050681">
    <property type="entry name" value="CDF/SLC30A"/>
</dbReference>
<feature type="domain" description="Cation efflux protein transmembrane" evidence="11">
    <location>
        <begin position="398"/>
        <end position="475"/>
    </location>
</feature>
<feature type="transmembrane region" description="Helical" evidence="10">
    <location>
        <begin position="414"/>
        <end position="437"/>
    </location>
</feature>
<dbReference type="SUPFAM" id="SSF161111">
    <property type="entry name" value="Cation efflux protein transmembrane domain-like"/>
    <property type="match status" value="1"/>
</dbReference>
<reference evidence="13" key="2">
    <citation type="submission" date="2020-11" db="EMBL/GenBank/DDBJ databases">
        <authorList>
            <person name="Cecchin M."/>
            <person name="Marcolungo L."/>
            <person name="Rossato M."/>
            <person name="Girolomoni L."/>
            <person name="Cosentino E."/>
            <person name="Cuine S."/>
            <person name="Li-Beisson Y."/>
            <person name="Delledonne M."/>
            <person name="Ballottari M."/>
        </authorList>
    </citation>
    <scope>NUCLEOTIDE SEQUENCE</scope>
    <source>
        <strain evidence="13">211/11P</strain>
        <tissue evidence="13">Whole cell</tissue>
    </source>
</reference>
<comment type="similarity">
    <text evidence="2">Belongs to the cation diffusion facilitator (CDF) transporter (TC 2.A.4) family. SLC30A subfamily.</text>
</comment>
<evidence type="ECO:0000256" key="6">
    <source>
        <dbReference type="ARBA" id="ARBA00022989"/>
    </source>
</evidence>
<dbReference type="GO" id="GO:0005886">
    <property type="term" value="C:plasma membrane"/>
    <property type="evidence" value="ECO:0007669"/>
    <property type="project" value="TreeGrafter"/>
</dbReference>
<evidence type="ECO:0000256" key="3">
    <source>
        <dbReference type="ARBA" id="ARBA00022448"/>
    </source>
</evidence>
<feature type="transmembrane region" description="Helical" evidence="10">
    <location>
        <begin position="89"/>
        <end position="106"/>
    </location>
</feature>
<dbReference type="InterPro" id="IPR002524">
    <property type="entry name" value="Cation_efflux"/>
</dbReference>
<evidence type="ECO:0000256" key="2">
    <source>
        <dbReference type="ARBA" id="ARBA00008873"/>
    </source>
</evidence>
<feature type="transmembrane region" description="Helical" evidence="10">
    <location>
        <begin position="158"/>
        <end position="177"/>
    </location>
</feature>
<feature type="region of interest" description="Disordered" evidence="9">
    <location>
        <begin position="185"/>
        <end position="230"/>
    </location>
</feature>
<evidence type="ECO:0000256" key="1">
    <source>
        <dbReference type="ARBA" id="ARBA00004141"/>
    </source>
</evidence>
<dbReference type="InterPro" id="IPR027469">
    <property type="entry name" value="Cation_efflux_TMD_sf"/>
</dbReference>
<feature type="compositionally biased region" description="Basic residues" evidence="9">
    <location>
        <begin position="262"/>
        <end position="286"/>
    </location>
</feature>
<feature type="region of interest" description="Disordered" evidence="9">
    <location>
        <begin position="255"/>
        <end position="403"/>
    </location>
</feature>
<dbReference type="InterPro" id="IPR027470">
    <property type="entry name" value="Cation_efflux_CTD"/>
</dbReference>
<feature type="transmembrane region" description="Helical" evidence="10">
    <location>
        <begin position="443"/>
        <end position="461"/>
    </location>
</feature>
<dbReference type="PANTHER" id="PTHR11562">
    <property type="entry name" value="CATION EFFLUX PROTEIN/ ZINC TRANSPORTER"/>
    <property type="match status" value="1"/>
</dbReference>